<evidence type="ECO:0000313" key="1">
    <source>
        <dbReference type="EMBL" id="MBK7415452.1"/>
    </source>
</evidence>
<gene>
    <name evidence="1" type="ORF">IPJ38_10450</name>
</gene>
<dbReference type="Proteomes" id="UP000739411">
    <property type="component" value="Unassembled WGS sequence"/>
</dbReference>
<accession>A0A935K4E9</accession>
<dbReference type="AlphaFoldDB" id="A0A935K4E9"/>
<proteinExistence type="predicted"/>
<sequence length="169" mass="19167">MILLKDAIDSGAWLEILYKYPGSFLAGPAEMTFRIKVKSFVKINLNELGENEYQSTFYDEIKAKFLSKIGFEANVWKIDLDLVNMEKTENSSLFIKQGISLGDSEGYKFPVCTDTYIEQSPYGNKSGIKHFSDINFPPKIKKSGSYCFELPEFFDDLYISSTAGSIKEV</sequence>
<organism evidence="1 2">
    <name type="scientific">Candidatus Dechloromonas phosphorivorans</name>
    <dbReference type="NCBI Taxonomy" id="2899244"/>
    <lineage>
        <taxon>Bacteria</taxon>
        <taxon>Pseudomonadati</taxon>
        <taxon>Pseudomonadota</taxon>
        <taxon>Betaproteobacteria</taxon>
        <taxon>Rhodocyclales</taxon>
        <taxon>Azonexaceae</taxon>
        <taxon>Dechloromonas</taxon>
    </lineage>
</organism>
<name>A0A935K4E9_9RHOO</name>
<reference evidence="1 2" key="1">
    <citation type="submission" date="2020-10" db="EMBL/GenBank/DDBJ databases">
        <title>Connecting structure to function with the recovery of over 1000 high-quality activated sludge metagenome-assembled genomes encoding full-length rRNA genes using long-read sequencing.</title>
        <authorList>
            <person name="Singleton C.M."/>
            <person name="Petriglieri F."/>
            <person name="Kristensen J.M."/>
            <person name="Kirkegaard R.H."/>
            <person name="Michaelsen T.Y."/>
            <person name="Andersen M.H."/>
            <person name="Karst S.M."/>
            <person name="Dueholm M.S."/>
            <person name="Nielsen P.H."/>
            <person name="Albertsen M."/>
        </authorList>
    </citation>
    <scope>NUCLEOTIDE SEQUENCE [LARGE SCALE GENOMIC DNA]</scope>
    <source>
        <strain evidence="1">EsbW_18-Q3-R4-48_BATAC.463</strain>
    </source>
</reference>
<protein>
    <submittedName>
        <fullName evidence="1">Uncharacterized protein</fullName>
    </submittedName>
</protein>
<dbReference type="EMBL" id="JADJMS010000020">
    <property type="protein sequence ID" value="MBK7415452.1"/>
    <property type="molecule type" value="Genomic_DNA"/>
</dbReference>
<comment type="caution">
    <text evidence="1">The sequence shown here is derived from an EMBL/GenBank/DDBJ whole genome shotgun (WGS) entry which is preliminary data.</text>
</comment>
<evidence type="ECO:0000313" key="2">
    <source>
        <dbReference type="Proteomes" id="UP000739411"/>
    </source>
</evidence>